<sequence>MVTEASVQAPKKPTRGFGALLGNPKRKFDTEKKASLMCSLFLLALQLFYSDKGVTVQFNQDKEEIKLDQTRSSVNLPFHSFSARDEQPKAVKEVKVEPVTSSKNLQSLSFTCGEQPKPVAEESKVLEVQSEEPPAEPSARSNTKDVIMLEDDVNEDESTNDNLEKTNVPREDDSAEPASEMDEQVEPMSLSDLSTSFQECLQSVNKNRKPGKLEKSENHCGFLQIKPFDFEATRKQIRFGEAPKEESVRIDGNQKNPRDSGDKKKSSAGSRGQKDDETKELSQGKRRFAFPATGNRSATFR</sequence>
<protein>
    <submittedName>
        <fullName evidence="1">Uncharacterized protein</fullName>
    </submittedName>
</protein>
<gene>
    <name evidence="1" type="ORF">Pint_20012</name>
</gene>
<evidence type="ECO:0000313" key="1">
    <source>
        <dbReference type="EMBL" id="KAJ0013879.1"/>
    </source>
</evidence>
<dbReference type="EMBL" id="CM047748">
    <property type="protein sequence ID" value="KAJ0013879.1"/>
    <property type="molecule type" value="Genomic_DNA"/>
</dbReference>
<reference evidence="2" key="1">
    <citation type="journal article" date="2023" name="G3 (Bethesda)">
        <title>Genome assembly and association tests identify interacting loci associated with vigor, precocity, and sex in interspecific pistachio rootstocks.</title>
        <authorList>
            <person name="Palmer W."/>
            <person name="Jacygrad E."/>
            <person name="Sagayaradj S."/>
            <person name="Cavanaugh K."/>
            <person name="Han R."/>
            <person name="Bertier L."/>
            <person name="Beede B."/>
            <person name="Kafkas S."/>
            <person name="Golino D."/>
            <person name="Preece J."/>
            <person name="Michelmore R."/>
        </authorList>
    </citation>
    <scope>NUCLEOTIDE SEQUENCE [LARGE SCALE GENOMIC DNA]</scope>
</reference>
<dbReference type="Proteomes" id="UP001163603">
    <property type="component" value="Chromosome 13"/>
</dbReference>
<proteinExistence type="predicted"/>
<keyword evidence="2" id="KW-1185">Reference proteome</keyword>
<accession>A0ACC0XBM4</accession>
<evidence type="ECO:0000313" key="2">
    <source>
        <dbReference type="Proteomes" id="UP001163603"/>
    </source>
</evidence>
<comment type="caution">
    <text evidence="1">The sequence shown here is derived from an EMBL/GenBank/DDBJ whole genome shotgun (WGS) entry which is preliminary data.</text>
</comment>
<organism evidence="1 2">
    <name type="scientific">Pistacia integerrima</name>
    <dbReference type="NCBI Taxonomy" id="434235"/>
    <lineage>
        <taxon>Eukaryota</taxon>
        <taxon>Viridiplantae</taxon>
        <taxon>Streptophyta</taxon>
        <taxon>Embryophyta</taxon>
        <taxon>Tracheophyta</taxon>
        <taxon>Spermatophyta</taxon>
        <taxon>Magnoliopsida</taxon>
        <taxon>eudicotyledons</taxon>
        <taxon>Gunneridae</taxon>
        <taxon>Pentapetalae</taxon>
        <taxon>rosids</taxon>
        <taxon>malvids</taxon>
        <taxon>Sapindales</taxon>
        <taxon>Anacardiaceae</taxon>
        <taxon>Pistacia</taxon>
    </lineage>
</organism>
<name>A0ACC0XBM4_9ROSI</name>